<protein>
    <recommendedName>
        <fullName evidence="3">DUF1963 domain-containing protein</fullName>
    </recommendedName>
</protein>
<dbReference type="EMBL" id="LAHD01000154">
    <property type="protein sequence ID" value="PHJ94992.1"/>
    <property type="molecule type" value="Genomic_DNA"/>
</dbReference>
<reference evidence="1 2" key="1">
    <citation type="submission" date="2015-02" db="EMBL/GenBank/DDBJ databases">
        <title>Nostoc linckia genome annotation.</title>
        <authorList>
            <person name="Zhou Z."/>
        </authorList>
    </citation>
    <scope>NUCLEOTIDE SEQUENCE [LARGE SCALE GENOMIC DNA]</scope>
    <source>
        <strain evidence="2">z8</strain>
    </source>
</reference>
<accession>A0A9Q5Z5R2</accession>
<sequence length="301" mass="34763">MKRQNLSKLEQLKNKLTSVKRLAWKPIVQEGDGDLTASKFGGKPWLNADEKWPLCPNCGKAMQLFLQLNLDELPQNSNTQFGTGIFQFFYCTNQIIVEHDTGLYGRTDEECENLMMNLPDDMPIKGRIGKYVDWEGDIGKVKILACEQDCVIDCAGWSPFSRCQIVRIFQPKASPEFIEIPQIGNLFEPKLIVGWKEVNDYPNWLEIDDLEIRLDEDEKDFLDEILMEELHQRGDKLAGWADWVQYPEYPDCPICKHPMNQFVFHLESDDNIPYMWGDGGAGYIVQCSQHKEIVAFLWQCA</sequence>
<proteinExistence type="predicted"/>
<dbReference type="PANTHER" id="PTHR36436">
    <property type="entry name" value="SLL5081 PROTEIN"/>
    <property type="match status" value="1"/>
</dbReference>
<evidence type="ECO:0000313" key="1">
    <source>
        <dbReference type="EMBL" id="PHJ94992.1"/>
    </source>
</evidence>
<dbReference type="AlphaFoldDB" id="A0A9Q5Z5R2"/>
<dbReference type="Pfam" id="PF09234">
    <property type="entry name" value="DUF1963"/>
    <property type="match status" value="1"/>
</dbReference>
<name>A0A9Q5Z5R2_NOSLI</name>
<comment type="caution">
    <text evidence="1">The sequence shown here is derived from an EMBL/GenBank/DDBJ whole genome shotgun (WGS) entry which is preliminary data.</text>
</comment>
<dbReference type="SUPFAM" id="SSF103032">
    <property type="entry name" value="Hypothetical protein YwqG"/>
    <property type="match status" value="2"/>
</dbReference>
<evidence type="ECO:0000313" key="2">
    <source>
        <dbReference type="Proteomes" id="UP000222310"/>
    </source>
</evidence>
<organism evidence="1 2">
    <name type="scientific">Nostoc linckia z8</name>
    <dbReference type="NCBI Taxonomy" id="1628746"/>
    <lineage>
        <taxon>Bacteria</taxon>
        <taxon>Bacillati</taxon>
        <taxon>Cyanobacteriota</taxon>
        <taxon>Cyanophyceae</taxon>
        <taxon>Nostocales</taxon>
        <taxon>Nostocaceae</taxon>
        <taxon>Nostoc</taxon>
    </lineage>
</organism>
<dbReference type="InterPro" id="IPR035948">
    <property type="entry name" value="YwqG-like_sf"/>
</dbReference>
<dbReference type="InterPro" id="IPR015315">
    <property type="entry name" value="DUF1963"/>
</dbReference>
<evidence type="ECO:0008006" key="3">
    <source>
        <dbReference type="Google" id="ProtNLM"/>
    </source>
</evidence>
<dbReference type="Proteomes" id="UP000222310">
    <property type="component" value="Unassembled WGS sequence"/>
</dbReference>
<gene>
    <name evidence="1" type="ORF">VF08_32940</name>
</gene>
<dbReference type="Gene3D" id="2.30.320.10">
    <property type="entry name" value="YwqG-like"/>
    <property type="match status" value="2"/>
</dbReference>
<dbReference type="PANTHER" id="PTHR36436:SF6">
    <property type="entry name" value="SLL5081 PROTEIN"/>
    <property type="match status" value="1"/>
</dbReference>